<organism evidence="2 3">
    <name type="scientific">Luteolibacter luteus</name>
    <dbReference type="NCBI Taxonomy" id="2728835"/>
    <lineage>
        <taxon>Bacteria</taxon>
        <taxon>Pseudomonadati</taxon>
        <taxon>Verrucomicrobiota</taxon>
        <taxon>Verrucomicrobiia</taxon>
        <taxon>Verrucomicrobiales</taxon>
        <taxon>Verrucomicrobiaceae</taxon>
        <taxon>Luteolibacter</taxon>
    </lineage>
</organism>
<dbReference type="RefSeq" id="WP_169453705.1">
    <property type="nucleotide sequence ID" value="NZ_CP051774.1"/>
</dbReference>
<gene>
    <name evidence="2" type="ORF">HHL09_06215</name>
</gene>
<evidence type="ECO:0000313" key="3">
    <source>
        <dbReference type="Proteomes" id="UP000501812"/>
    </source>
</evidence>
<keyword evidence="3" id="KW-1185">Reference proteome</keyword>
<dbReference type="EMBL" id="CP051774">
    <property type="protein sequence ID" value="QJE95391.1"/>
    <property type="molecule type" value="Genomic_DNA"/>
</dbReference>
<proteinExistence type="predicted"/>
<dbReference type="AlphaFoldDB" id="A0A858RFL6"/>
<keyword evidence="1" id="KW-1133">Transmembrane helix</keyword>
<sequence length="56" mass="6540">MFKRVILEDWATVVPMIAFGVLFAVFAVTTVRALLIRPKDRERMSRMPLEDSEDDR</sequence>
<name>A0A858RFL6_9BACT</name>
<feature type="transmembrane region" description="Helical" evidence="1">
    <location>
        <begin position="12"/>
        <end position="35"/>
    </location>
</feature>
<keyword evidence="1" id="KW-0812">Transmembrane</keyword>
<accession>A0A858RFL6</accession>
<dbReference type="KEGG" id="luo:HHL09_06215"/>
<evidence type="ECO:0000256" key="1">
    <source>
        <dbReference type="SAM" id="Phobius"/>
    </source>
</evidence>
<reference evidence="2 3" key="1">
    <citation type="submission" date="2020-04" db="EMBL/GenBank/DDBJ databases">
        <title>Luteolibacter sp. G-1-1-1 isolated from soil.</title>
        <authorList>
            <person name="Dahal R.H."/>
        </authorList>
    </citation>
    <scope>NUCLEOTIDE SEQUENCE [LARGE SCALE GENOMIC DNA]</scope>
    <source>
        <strain evidence="2 3">G-1-1-1</strain>
    </source>
</reference>
<keyword evidence="1" id="KW-0472">Membrane</keyword>
<evidence type="ECO:0000313" key="2">
    <source>
        <dbReference type="EMBL" id="QJE95391.1"/>
    </source>
</evidence>
<dbReference type="Proteomes" id="UP000501812">
    <property type="component" value="Chromosome"/>
</dbReference>
<protein>
    <submittedName>
        <fullName evidence="2">Uncharacterized protein</fullName>
    </submittedName>
</protein>